<accession>A0ABT9ND98</accession>
<evidence type="ECO:0000256" key="3">
    <source>
        <dbReference type="SAM" id="MobiDB-lite"/>
    </source>
</evidence>
<comment type="similarity">
    <text evidence="1">Belongs to the PemK/MazF family.</text>
</comment>
<evidence type="ECO:0000256" key="2">
    <source>
        <dbReference type="ARBA" id="ARBA00022649"/>
    </source>
</evidence>
<dbReference type="SUPFAM" id="SSF50118">
    <property type="entry name" value="Cell growth inhibitor/plasmid maintenance toxic component"/>
    <property type="match status" value="1"/>
</dbReference>
<keyword evidence="2" id="KW-1277">Toxin-antitoxin system</keyword>
<feature type="region of interest" description="Disordered" evidence="3">
    <location>
        <begin position="29"/>
        <end position="69"/>
    </location>
</feature>
<evidence type="ECO:0008006" key="6">
    <source>
        <dbReference type="Google" id="ProtNLM"/>
    </source>
</evidence>
<dbReference type="EMBL" id="JAUSQW010000001">
    <property type="protein sequence ID" value="MDP9801700.1"/>
    <property type="molecule type" value="Genomic_DNA"/>
</dbReference>
<dbReference type="Pfam" id="PF02452">
    <property type="entry name" value="PemK_toxin"/>
    <property type="match status" value="1"/>
</dbReference>
<evidence type="ECO:0000313" key="5">
    <source>
        <dbReference type="Proteomes" id="UP001235966"/>
    </source>
</evidence>
<gene>
    <name evidence="4" type="ORF">J2S49_001776</name>
</gene>
<dbReference type="Proteomes" id="UP001235966">
    <property type="component" value="Unassembled WGS sequence"/>
</dbReference>
<organism evidence="4 5">
    <name type="scientific">Arcanobacterium wilhelmae</name>
    <dbReference type="NCBI Taxonomy" id="1803177"/>
    <lineage>
        <taxon>Bacteria</taxon>
        <taxon>Bacillati</taxon>
        <taxon>Actinomycetota</taxon>
        <taxon>Actinomycetes</taxon>
        <taxon>Actinomycetales</taxon>
        <taxon>Actinomycetaceae</taxon>
        <taxon>Arcanobacterium</taxon>
    </lineage>
</organism>
<dbReference type="InterPro" id="IPR003477">
    <property type="entry name" value="PemK-like"/>
</dbReference>
<dbReference type="RefSeq" id="WP_278059974.1">
    <property type="nucleotide sequence ID" value="NZ_CP121247.1"/>
</dbReference>
<evidence type="ECO:0000313" key="4">
    <source>
        <dbReference type="EMBL" id="MDP9801700.1"/>
    </source>
</evidence>
<dbReference type="InterPro" id="IPR011067">
    <property type="entry name" value="Plasmid_toxin/cell-grow_inhib"/>
</dbReference>
<dbReference type="Gene3D" id="2.30.30.110">
    <property type="match status" value="1"/>
</dbReference>
<evidence type="ECO:0000256" key="1">
    <source>
        <dbReference type="ARBA" id="ARBA00007521"/>
    </source>
</evidence>
<reference evidence="4 5" key="1">
    <citation type="submission" date="2023-07" db="EMBL/GenBank/DDBJ databases">
        <title>Sequencing the genomes of 1000 actinobacteria strains.</title>
        <authorList>
            <person name="Klenk H.-P."/>
        </authorList>
    </citation>
    <scope>NUCLEOTIDE SEQUENCE [LARGE SCALE GENOMIC DNA]</scope>
    <source>
        <strain evidence="4 5">DSM 102162</strain>
    </source>
</reference>
<comment type="caution">
    <text evidence="4">The sequence shown here is derived from an EMBL/GenBank/DDBJ whole genome shotgun (WGS) entry which is preliminary data.</text>
</comment>
<sequence>MAWTDILSSIIRNVGRTLLRRASREVERAVTDSLSGKQRRTTATTHTQASRADRSAGDGIAHSTAQFPGPDEPALVYDVAALGLPAFSYAPEHDGAPDPGEVVWTWIPYEENDGRGKDRPVLVVAQEGPHVIVAQLTSKDHDIDAAQEARWGRQWMDIGSGDWDPKRRPSEVRLDRLLVVHEQTVRREGGRIDSAIFQAVVNKLAQIQ</sequence>
<keyword evidence="5" id="KW-1185">Reference proteome</keyword>
<name>A0ABT9ND98_9ACTO</name>
<protein>
    <recommendedName>
        <fullName evidence="6">PemK-like, MazF-like toxin of type II toxin-antitoxin system</fullName>
    </recommendedName>
</protein>
<proteinExistence type="inferred from homology"/>
<feature type="compositionally biased region" description="Low complexity" evidence="3">
    <location>
        <begin position="41"/>
        <end position="50"/>
    </location>
</feature>